<accession>A0A413JT47</accession>
<protein>
    <submittedName>
        <fullName evidence="1">Uncharacterized protein</fullName>
    </submittedName>
</protein>
<name>A0A413JT47_BACFG</name>
<reference evidence="1 2" key="1">
    <citation type="submission" date="2018-08" db="EMBL/GenBank/DDBJ databases">
        <title>A genome reference for cultivated species of the human gut microbiota.</title>
        <authorList>
            <person name="Zou Y."/>
            <person name="Xue W."/>
            <person name="Luo G."/>
        </authorList>
    </citation>
    <scope>NUCLEOTIDE SEQUENCE [LARGE SCALE GENOMIC DNA]</scope>
    <source>
        <strain evidence="1 2">OF01-1</strain>
    </source>
</reference>
<dbReference type="Pfam" id="PF05488">
    <property type="entry name" value="PAAR_motif"/>
    <property type="match status" value="1"/>
</dbReference>
<proteinExistence type="predicted"/>
<dbReference type="CDD" id="cd14671">
    <property type="entry name" value="PAAR_like"/>
    <property type="match status" value="1"/>
</dbReference>
<dbReference type="Pfam" id="PF07217">
    <property type="entry name" value="Het-C"/>
    <property type="match status" value="1"/>
</dbReference>
<dbReference type="InterPro" id="IPR008727">
    <property type="entry name" value="PAAR_motif"/>
</dbReference>
<sequence>MSKFLVTLGASTGPGSIIQCSAVTATINKKPIAVVGDIATHPYGPDTLIEGMPTVLLNGKPVVFSTAKTSKGGAVVPNTTVKISSPTFESYTGIVHSARIKSNLHFDEPTSGDIKEKELKKQIAAREEEEPVESGKVTLESDFAWKQLIDLAVSDGKWIFKFRMADVFGKDVSQDAVDKLYDACQDRSLPNPEIQVCENRIYGLMAAYNQKTNKIYVSRRAVEEAIEDNEKRHKLMVALVEEFGHHIDWLLRCQYDTNANDDAEGDEGARFAYRGMCRVLYVDFHELQSVPFAQAQTPEGAFALEWDIAEAHNALEKYTKDRQYGTDDHVRDYEGFKVEDLSYQGGFGHENIQRNAIARSGIDALRKEVNIQYLYRGNWLKDYAQLIAPFLFEPSAFFKEEDNKKRLENFYSKVAPEPEELKKVLEDVVRIIAIRKFFKEERKIVKRSAYYTNPKQWRLVVDDEKKGLIPGFGKIIGVSVPYDHCDNPKGLPAITSEKLKKWGFNGEIKDDEISINRTKGIKQYIRSNRKGSDKDSWGTKVIYDQLLQRLKEINFTEPTQLVKLGGALHTIQDFYAHSNFAEVTLVKVWFDKVVTWCTESDRFRDYSQKRIDYFHIDKGMTFDEEAVKKIISRKDDVLRAEGNKMRWRNDGDYFYKKALYTPIVTGTYDLEDMMATALLMLGDSKFSLELTPPKKDMEPGTLYGNDLLILLLCRHFDQTRNNGWIKVEDCLNKFFDMRDKWLEIKKYVNEKMPEGVIKAMEWFENNVIENIEQALQMYKNIIKHYLCVILATYIREYQLVLKQQLKAIQESINGMYPHGDNPSHTMLAKDEASHPVNFLAGQMAIDSTVSVLKALHEKASLEKALDNIIVHPISIKHFDAYTRQWAKENPVKVLKCCVYSTQLEAIRAGIQLTEKAKHHVNKLYNNSDAIGTNRAAKSSSEKDALSQEEDLNAIGKHSKDLCKLFKGALGSYNMKYRELDAQTFVECLSLYYPKIERDDSLSDALKQIWRDASDKAANKVRGSMKNSFDFIANAYNQAVVYLES</sequence>
<dbReference type="Proteomes" id="UP000284614">
    <property type="component" value="Unassembled WGS sequence"/>
</dbReference>
<dbReference type="Gene3D" id="2.60.200.60">
    <property type="match status" value="1"/>
</dbReference>
<evidence type="ECO:0000313" key="1">
    <source>
        <dbReference type="EMBL" id="RGY65211.1"/>
    </source>
</evidence>
<dbReference type="EMBL" id="QSDG01000025">
    <property type="protein sequence ID" value="RGY65211.1"/>
    <property type="molecule type" value="Genomic_DNA"/>
</dbReference>
<dbReference type="RefSeq" id="WP_005819902.1">
    <property type="nucleotide sequence ID" value="NZ_JAGJHU010000001.1"/>
</dbReference>
<dbReference type="AlphaFoldDB" id="A0A413JT47"/>
<gene>
    <name evidence="1" type="ORF">DXA27_20435</name>
</gene>
<dbReference type="InterPro" id="IPR010816">
    <property type="entry name" value="Het-C"/>
</dbReference>
<comment type="caution">
    <text evidence="1">The sequence shown here is derived from an EMBL/GenBank/DDBJ whole genome shotgun (WGS) entry which is preliminary data.</text>
</comment>
<organism evidence="1 2">
    <name type="scientific">Bacteroides fragilis</name>
    <dbReference type="NCBI Taxonomy" id="817"/>
    <lineage>
        <taxon>Bacteria</taxon>
        <taxon>Pseudomonadati</taxon>
        <taxon>Bacteroidota</taxon>
        <taxon>Bacteroidia</taxon>
        <taxon>Bacteroidales</taxon>
        <taxon>Bacteroidaceae</taxon>
        <taxon>Bacteroides</taxon>
    </lineage>
</organism>
<evidence type="ECO:0000313" key="2">
    <source>
        <dbReference type="Proteomes" id="UP000284614"/>
    </source>
</evidence>